<accession>A0A6H1ZSR8</accession>
<evidence type="ECO:0000313" key="1">
    <source>
        <dbReference type="EMBL" id="QJA50973.1"/>
    </source>
</evidence>
<organism evidence="1">
    <name type="scientific">viral metagenome</name>
    <dbReference type="NCBI Taxonomy" id="1070528"/>
    <lineage>
        <taxon>unclassified sequences</taxon>
        <taxon>metagenomes</taxon>
        <taxon>organismal metagenomes</taxon>
    </lineage>
</organism>
<dbReference type="AlphaFoldDB" id="A0A6H1ZSR8"/>
<dbReference type="Pfam" id="PF11367">
    <property type="entry name" value="Tail_completion_gp17"/>
    <property type="match status" value="1"/>
</dbReference>
<protein>
    <recommendedName>
        <fullName evidence="2">DUF3168 domain-containing protein</fullName>
    </recommendedName>
</protein>
<proteinExistence type="predicted"/>
<dbReference type="Gene3D" id="3.30.2000.30">
    <property type="match status" value="1"/>
</dbReference>
<dbReference type="InterPro" id="IPR053745">
    <property type="entry name" value="Viral_Tail_Comp_sf"/>
</dbReference>
<dbReference type="InterPro" id="IPR021508">
    <property type="entry name" value="Gp17-like"/>
</dbReference>
<dbReference type="EMBL" id="MT144228">
    <property type="protein sequence ID" value="QJA50973.1"/>
    <property type="molecule type" value="Genomic_DNA"/>
</dbReference>
<reference evidence="1" key="1">
    <citation type="submission" date="2020-03" db="EMBL/GenBank/DDBJ databases">
        <title>The deep terrestrial virosphere.</title>
        <authorList>
            <person name="Holmfeldt K."/>
            <person name="Nilsson E."/>
            <person name="Simone D."/>
            <person name="Lopez-Fernandez M."/>
            <person name="Wu X."/>
            <person name="de Brujin I."/>
            <person name="Lundin D."/>
            <person name="Andersson A."/>
            <person name="Bertilsson S."/>
            <person name="Dopson M."/>
        </authorList>
    </citation>
    <scope>NUCLEOTIDE SEQUENCE</scope>
    <source>
        <strain evidence="1">TM448A01932</strain>
    </source>
</reference>
<gene>
    <name evidence="1" type="ORF">TM448A01932_0016</name>
</gene>
<sequence>MMEEALTALLLANAGVSAMVGDRVNWSARPDDAALPAVTLHRISGRRDQTSSGRSGLVDSTVQIDTWGRTFKEAKLLARAVILALPHARTLTGGIVLQGIFIDSESDSFEGDAPEPLYRTRIDISVWHKEATE</sequence>
<name>A0A6H1ZSR8_9ZZZZ</name>
<evidence type="ECO:0008006" key="2">
    <source>
        <dbReference type="Google" id="ProtNLM"/>
    </source>
</evidence>